<keyword evidence="1" id="KW-1133">Transmembrane helix</keyword>
<gene>
    <name evidence="2" type="ORF">Rleg4DRAFT_2440</name>
</gene>
<sequence length="86" mass="10096">MNFIIQSPAFGAWLIVQAVAWYLRYLFSLRGFEEMFQERGFELGHGTVIRWVLAYAPRIEKRLRQFWRPHCGSVMIDETSEALGVT</sequence>
<evidence type="ECO:0000313" key="2">
    <source>
        <dbReference type="EMBL" id="EJC80785.1"/>
    </source>
</evidence>
<feature type="transmembrane region" description="Helical" evidence="1">
    <location>
        <begin position="6"/>
        <end position="27"/>
    </location>
</feature>
<dbReference type="PANTHER" id="PTHR35528:SF3">
    <property type="entry name" value="BLL1675 PROTEIN"/>
    <property type="match status" value="1"/>
</dbReference>
<dbReference type="InterPro" id="IPR052183">
    <property type="entry name" value="IS_Transposase"/>
</dbReference>
<organism evidence="2 3">
    <name type="scientific">Rhizobium leguminosarum bv. trifolii WSM2297</name>
    <dbReference type="NCBI Taxonomy" id="754762"/>
    <lineage>
        <taxon>Bacteria</taxon>
        <taxon>Pseudomonadati</taxon>
        <taxon>Pseudomonadota</taxon>
        <taxon>Alphaproteobacteria</taxon>
        <taxon>Hyphomicrobiales</taxon>
        <taxon>Rhizobiaceae</taxon>
        <taxon>Rhizobium/Agrobacterium group</taxon>
        <taxon>Rhizobium</taxon>
    </lineage>
</organism>
<evidence type="ECO:0000256" key="1">
    <source>
        <dbReference type="SAM" id="Phobius"/>
    </source>
</evidence>
<name>J0CMK4_RHILT</name>
<keyword evidence="1" id="KW-0812">Transmembrane</keyword>
<dbReference type="PANTHER" id="PTHR35528">
    <property type="entry name" value="BLL1675 PROTEIN"/>
    <property type="match status" value="1"/>
</dbReference>
<dbReference type="EMBL" id="JH719395">
    <property type="protein sequence ID" value="EJC80785.1"/>
    <property type="molecule type" value="Genomic_DNA"/>
</dbReference>
<dbReference type="HOGENOM" id="CLU_2495713_0_0_5"/>
<dbReference type="AlphaFoldDB" id="J0CMK4"/>
<dbReference type="Proteomes" id="UP000005732">
    <property type="component" value="Unassembled WGS sequence"/>
</dbReference>
<reference evidence="2 3" key="1">
    <citation type="submission" date="2012-02" db="EMBL/GenBank/DDBJ databases">
        <title>Improved High-Quality Draft Sequence of Rhizobium leguminosarum bv. trifolii WSM2297.</title>
        <authorList>
            <consortium name="US DOE Joint Genome Institute"/>
            <person name="Lucas S."/>
            <person name="Han J."/>
            <person name="Lapidus A."/>
            <person name="Cheng J.-F."/>
            <person name="Goodwin L."/>
            <person name="Pitluck S."/>
            <person name="Peters L."/>
            <person name="Ovchinnikova G."/>
            <person name="Zhang X."/>
            <person name="Detter J.C."/>
            <person name="Han C."/>
            <person name="Tapia R."/>
            <person name="Land M."/>
            <person name="Hauser L."/>
            <person name="Kyrpides N."/>
            <person name="Ivanova N."/>
            <person name="Pagani I."/>
            <person name="Brau L."/>
            <person name="Yates R."/>
            <person name="O'Hara G."/>
            <person name="Rui T."/>
            <person name="Howieson J."/>
            <person name="Reeve W."/>
            <person name="Woyke T."/>
        </authorList>
    </citation>
    <scope>NUCLEOTIDE SEQUENCE [LARGE SCALE GENOMIC DNA]</scope>
    <source>
        <strain evidence="2 3">WSM2297</strain>
    </source>
</reference>
<evidence type="ECO:0000313" key="3">
    <source>
        <dbReference type="Proteomes" id="UP000005732"/>
    </source>
</evidence>
<keyword evidence="1" id="KW-0472">Membrane</keyword>
<accession>J0CMK4</accession>
<protein>
    <recommendedName>
        <fullName evidence="4">Transposase</fullName>
    </recommendedName>
</protein>
<evidence type="ECO:0008006" key="4">
    <source>
        <dbReference type="Google" id="ProtNLM"/>
    </source>
</evidence>
<proteinExistence type="predicted"/>